<evidence type="ECO:0000313" key="1">
    <source>
        <dbReference type="EMBL" id="AGZ84958.1"/>
    </source>
</evidence>
<accession>A0A067YD66</accession>
<keyword evidence="1" id="KW-0614">Plasmid</keyword>
<geneLocation type="plasmid" evidence="1">
    <name>pGui2</name>
</geneLocation>
<dbReference type="EMBL" id="KF648558">
    <property type="protein sequence ID" value="AGZ84958.1"/>
    <property type="molecule type" value="Genomic_DNA"/>
</dbReference>
<reference evidence="1" key="1">
    <citation type="submission" date="2013-09" db="EMBL/GenBank/DDBJ databases">
        <authorList>
            <person name="Huang L."/>
            <person name="Zeng L."/>
            <person name="Zhu Y."/>
            <person name="Guo X."/>
        </authorList>
    </citation>
    <scope>NUCLEOTIDE SEQUENCE</scope>
    <source>
        <strain evidence="1">Gui44</strain>
        <plasmid evidence="1">pGui2</plasmid>
    </source>
</reference>
<proteinExistence type="predicted"/>
<dbReference type="AlphaFoldDB" id="A0A067YD66"/>
<dbReference type="RefSeq" id="WP_000755639.1">
    <property type="nucleotide sequence ID" value="NZ_CP044512.1"/>
</dbReference>
<name>A0A067YD66_LEPIR</name>
<organism evidence="1">
    <name type="scientific">Leptospira interrogans serovar Canicola</name>
    <dbReference type="NCBI Taxonomy" id="211880"/>
    <lineage>
        <taxon>Bacteria</taxon>
        <taxon>Pseudomonadati</taxon>
        <taxon>Spirochaetota</taxon>
        <taxon>Spirochaetia</taxon>
        <taxon>Leptospirales</taxon>
        <taxon>Leptospiraceae</taxon>
        <taxon>Leptospira</taxon>
    </lineage>
</organism>
<reference evidence="1" key="2">
    <citation type="journal article" date="2014" name="PLoS Negl. Trop. Dis.">
        <title>Isolation and Characterization of Two Novel Plasmids from Pathogenic Leptospira interrogans Serogroup Canicola Serovar Canicola Strain Gui44.</title>
        <authorList>
            <person name="Zhu W.N."/>
            <person name="Huang L.L."/>
            <person name="Zeng L.B."/>
            <person name="Zhuang X.R."/>
            <person name="Chen C.Y."/>
            <person name="Wang Y.Z."/>
            <person name="Qin J.H."/>
            <person name="Zhu Y.Z."/>
            <person name="Guo X.K."/>
        </authorList>
    </citation>
    <scope>NUCLEOTIDE SEQUENCE</scope>
    <source>
        <strain evidence="1">Gui44</strain>
        <plasmid evidence="1">pGui2</plasmid>
    </source>
</reference>
<sequence>MKKVIFVILFLILIKCNGDLKKTEIKAIIPSSNELRRILEEPKYWENDYSYISFKNGKAELIFWGDPPLRGNAKFIINENKISLNVTDLSYKESTFPDKKFTCEYKFGDHDYLPEKTIECCFEKKNCKKPIVHYDMDSHKPKGRLINLHDYSIESDGYEKYQTTKDVYFRSKPIIDKSNVIRYDKLVSEDCINPVGADISPEEYIRIPKESYVLLIGHTLTKEVISGKEGNWYYVRLSPPCSGGYPTTSVEGWVFGEYIEKLKK</sequence>
<protein>
    <submittedName>
        <fullName evidence="1">Uncharacterized protein</fullName>
    </submittedName>
</protein>